<gene>
    <name evidence="6" type="ORF">ACFQE9_11775</name>
</gene>
<accession>A0ABD5V2A0</accession>
<feature type="transmembrane region" description="Helical" evidence="5">
    <location>
        <begin position="65"/>
        <end position="84"/>
    </location>
</feature>
<evidence type="ECO:0000256" key="5">
    <source>
        <dbReference type="SAM" id="Phobius"/>
    </source>
</evidence>
<keyword evidence="3 5" id="KW-1133">Transmembrane helix</keyword>
<evidence type="ECO:0000256" key="1">
    <source>
        <dbReference type="ARBA" id="ARBA00004651"/>
    </source>
</evidence>
<dbReference type="Gene3D" id="1.20.120.1780">
    <property type="entry name" value="UbiA prenyltransferase"/>
    <property type="match status" value="1"/>
</dbReference>
<keyword evidence="4 5" id="KW-0472">Membrane</keyword>
<dbReference type="CDD" id="cd13967">
    <property type="entry name" value="PT_UbiA_5"/>
    <property type="match status" value="1"/>
</dbReference>
<name>A0ABD5V2A0_9EURY</name>
<comment type="caution">
    <text evidence="6">The sequence shown here is derived from an EMBL/GenBank/DDBJ whole genome shotgun (WGS) entry which is preliminary data.</text>
</comment>
<dbReference type="InterPro" id="IPR000537">
    <property type="entry name" value="UbiA_prenyltransferase"/>
</dbReference>
<evidence type="ECO:0000313" key="6">
    <source>
        <dbReference type="EMBL" id="MFC6893276.1"/>
    </source>
</evidence>
<dbReference type="EMBL" id="JBHSXL010000009">
    <property type="protein sequence ID" value="MFC6893276.1"/>
    <property type="molecule type" value="Genomic_DNA"/>
</dbReference>
<feature type="transmembrane region" description="Helical" evidence="5">
    <location>
        <begin position="37"/>
        <end position="59"/>
    </location>
</feature>
<feature type="transmembrane region" description="Helical" evidence="5">
    <location>
        <begin position="189"/>
        <end position="206"/>
    </location>
</feature>
<proteinExistence type="predicted"/>
<dbReference type="GO" id="GO:0005886">
    <property type="term" value="C:plasma membrane"/>
    <property type="evidence" value="ECO:0007669"/>
    <property type="project" value="UniProtKB-SubCell"/>
</dbReference>
<keyword evidence="7" id="KW-1185">Reference proteome</keyword>
<evidence type="ECO:0000256" key="2">
    <source>
        <dbReference type="ARBA" id="ARBA00022692"/>
    </source>
</evidence>
<feature type="transmembrane region" description="Helical" evidence="5">
    <location>
        <begin position="130"/>
        <end position="149"/>
    </location>
</feature>
<organism evidence="6 7">
    <name type="scientific">Halopenitus salinus</name>
    <dbReference type="NCBI Taxonomy" id="1198295"/>
    <lineage>
        <taxon>Archaea</taxon>
        <taxon>Methanobacteriati</taxon>
        <taxon>Methanobacteriota</taxon>
        <taxon>Stenosarchaea group</taxon>
        <taxon>Halobacteria</taxon>
        <taxon>Halobacteriales</taxon>
        <taxon>Haloferacaceae</taxon>
        <taxon>Halopenitus</taxon>
    </lineage>
</organism>
<protein>
    <submittedName>
        <fullName evidence="6">UbiA family prenyltransferase</fullName>
    </submittedName>
</protein>
<feature type="transmembrane region" description="Helical" evidence="5">
    <location>
        <begin position="262"/>
        <end position="282"/>
    </location>
</feature>
<feature type="transmembrane region" description="Helical" evidence="5">
    <location>
        <begin position="105"/>
        <end position="124"/>
    </location>
</feature>
<keyword evidence="2 5" id="KW-0812">Transmembrane</keyword>
<feature type="transmembrane region" description="Helical" evidence="5">
    <location>
        <begin position="239"/>
        <end position="256"/>
    </location>
</feature>
<dbReference type="RefSeq" id="WP_379744678.1">
    <property type="nucleotide sequence ID" value="NZ_JBHSVN010000001.1"/>
</dbReference>
<reference evidence="6 7" key="1">
    <citation type="journal article" date="2019" name="Int. J. Syst. Evol. Microbiol.">
        <title>The Global Catalogue of Microorganisms (GCM) 10K type strain sequencing project: providing services to taxonomists for standard genome sequencing and annotation.</title>
        <authorList>
            <consortium name="The Broad Institute Genomics Platform"/>
            <consortium name="The Broad Institute Genome Sequencing Center for Infectious Disease"/>
            <person name="Wu L."/>
            <person name="Ma J."/>
        </authorList>
    </citation>
    <scope>NUCLEOTIDE SEQUENCE [LARGE SCALE GENOMIC DNA]</scope>
    <source>
        <strain evidence="6 7">SKJ47</strain>
    </source>
</reference>
<dbReference type="Proteomes" id="UP001596296">
    <property type="component" value="Unassembled WGS sequence"/>
</dbReference>
<feature type="transmembrane region" description="Helical" evidence="5">
    <location>
        <begin position="161"/>
        <end position="183"/>
    </location>
</feature>
<evidence type="ECO:0000256" key="3">
    <source>
        <dbReference type="ARBA" id="ARBA00022989"/>
    </source>
</evidence>
<sequence>MSNETTPLSARADDDVSWYSGFAGSLSTRGERIKDTLVYTSGYLVVIAMVEVATAMIALSLPASPAPIVVGLVAFAVYGGDRITDAESDAISSPGQSAFVKRHETALSVLSATAYGLAIALSVLGGPDALAITLMPGAFWILYATDWLPAVGTHVKRLKDVLVVNSTIVALAWAIAVVLLPMAFVDAPLTPAVAVVFVYFLVDTFVNTEIPNVADRKGDAAIGVSTLPVVFGVDGTRRILYGIDVALIGFLLWAFYHGLLAFELAAAMVVGLGYALVLAAFVGRTRRHRRLSIAGEAKHLLVFAVILGLSAGGL</sequence>
<evidence type="ECO:0000313" key="7">
    <source>
        <dbReference type="Proteomes" id="UP001596296"/>
    </source>
</evidence>
<dbReference type="Pfam" id="PF01040">
    <property type="entry name" value="UbiA"/>
    <property type="match status" value="1"/>
</dbReference>
<comment type="subcellular location">
    <subcellularLocation>
        <location evidence="1">Cell membrane</location>
        <topology evidence="1">Multi-pass membrane protein</topology>
    </subcellularLocation>
</comment>
<dbReference type="AlphaFoldDB" id="A0ABD5V2A0"/>
<evidence type="ECO:0000256" key="4">
    <source>
        <dbReference type="ARBA" id="ARBA00023136"/>
    </source>
</evidence>